<evidence type="ECO:0000313" key="2">
    <source>
        <dbReference type="EMBL" id="OGG38906.1"/>
    </source>
</evidence>
<gene>
    <name evidence="2" type="ORF">A3D55_02815</name>
</gene>
<protein>
    <submittedName>
        <fullName evidence="2">Uncharacterized protein</fullName>
    </submittedName>
</protein>
<dbReference type="STRING" id="1798470.A3D55_02815"/>
<comment type="caution">
    <text evidence="2">The sequence shown here is derived from an EMBL/GenBank/DDBJ whole genome shotgun (WGS) entry which is preliminary data.</text>
</comment>
<proteinExistence type="predicted"/>
<dbReference type="Proteomes" id="UP000178825">
    <property type="component" value="Unassembled WGS sequence"/>
</dbReference>
<reference evidence="2 3" key="1">
    <citation type="journal article" date="2016" name="Nat. Commun.">
        <title>Thousands of microbial genomes shed light on interconnected biogeochemical processes in an aquifer system.</title>
        <authorList>
            <person name="Anantharaman K."/>
            <person name="Brown C.T."/>
            <person name="Hug L.A."/>
            <person name="Sharon I."/>
            <person name="Castelle C.J."/>
            <person name="Probst A.J."/>
            <person name="Thomas B.C."/>
            <person name="Singh A."/>
            <person name="Wilkins M.J."/>
            <person name="Karaoz U."/>
            <person name="Brodie E.L."/>
            <person name="Williams K.H."/>
            <person name="Hubbard S.S."/>
            <person name="Banfield J.F."/>
        </authorList>
    </citation>
    <scope>NUCLEOTIDE SEQUENCE [LARGE SCALE GENOMIC DNA]</scope>
</reference>
<evidence type="ECO:0000313" key="3">
    <source>
        <dbReference type="Proteomes" id="UP000178825"/>
    </source>
</evidence>
<keyword evidence="1" id="KW-1133">Transmembrane helix</keyword>
<evidence type="ECO:0000256" key="1">
    <source>
        <dbReference type="SAM" id="Phobius"/>
    </source>
</evidence>
<sequence length="130" mass="14325">MRERIKKFVAKIRRADEATKQKWFWGSSAAAVLIVLGLWLVYISNFTAAPFSKKESAGNEESSFIGTFKKGIQSLSDDLKTRYGNLKKNLDTNIGALEKRIGETNTIMIDSGAAENAPQGLENTTTTPLP</sequence>
<keyword evidence="1" id="KW-0472">Membrane</keyword>
<accession>A0A1F6BPQ0</accession>
<dbReference type="EMBL" id="MFKJ01000011">
    <property type="protein sequence ID" value="OGG38906.1"/>
    <property type="molecule type" value="Genomic_DNA"/>
</dbReference>
<dbReference type="AlphaFoldDB" id="A0A1F6BPQ0"/>
<feature type="transmembrane region" description="Helical" evidence="1">
    <location>
        <begin position="23"/>
        <end position="42"/>
    </location>
</feature>
<organism evidence="2 3">
    <name type="scientific">Candidatus Jorgensenbacteria bacterium RIFCSPHIGHO2_02_FULL_45_20</name>
    <dbReference type="NCBI Taxonomy" id="1798470"/>
    <lineage>
        <taxon>Bacteria</taxon>
        <taxon>Candidatus Joergenseniibacteriota</taxon>
    </lineage>
</organism>
<keyword evidence="1" id="KW-0812">Transmembrane</keyword>
<name>A0A1F6BPQ0_9BACT</name>